<evidence type="ECO:0000313" key="3">
    <source>
        <dbReference type="EMBL" id="CAH1417949.1"/>
    </source>
</evidence>
<keyword evidence="2" id="KW-0812">Transmembrane</keyword>
<comment type="caution">
    <text evidence="3">The sequence shown here is derived from an EMBL/GenBank/DDBJ whole genome shotgun (WGS) entry which is preliminary data.</text>
</comment>
<evidence type="ECO:0000256" key="1">
    <source>
        <dbReference type="SAM" id="Coils"/>
    </source>
</evidence>
<evidence type="ECO:0000256" key="2">
    <source>
        <dbReference type="SAM" id="Phobius"/>
    </source>
</evidence>
<name>A0AAU9M1K6_9ASTR</name>
<gene>
    <name evidence="3" type="ORF">LVIROSA_LOCUS5584</name>
</gene>
<feature type="coiled-coil region" evidence="1">
    <location>
        <begin position="132"/>
        <end position="159"/>
    </location>
</feature>
<protein>
    <submittedName>
        <fullName evidence="3">Uncharacterized protein</fullName>
    </submittedName>
</protein>
<reference evidence="3 4" key="1">
    <citation type="submission" date="2022-01" db="EMBL/GenBank/DDBJ databases">
        <authorList>
            <person name="Xiong W."/>
            <person name="Schranz E."/>
        </authorList>
    </citation>
    <scope>NUCLEOTIDE SEQUENCE [LARGE SCALE GENOMIC DNA]</scope>
</reference>
<organism evidence="3 4">
    <name type="scientific">Lactuca virosa</name>
    <dbReference type="NCBI Taxonomy" id="75947"/>
    <lineage>
        <taxon>Eukaryota</taxon>
        <taxon>Viridiplantae</taxon>
        <taxon>Streptophyta</taxon>
        <taxon>Embryophyta</taxon>
        <taxon>Tracheophyta</taxon>
        <taxon>Spermatophyta</taxon>
        <taxon>Magnoliopsida</taxon>
        <taxon>eudicotyledons</taxon>
        <taxon>Gunneridae</taxon>
        <taxon>Pentapetalae</taxon>
        <taxon>asterids</taxon>
        <taxon>campanulids</taxon>
        <taxon>Asterales</taxon>
        <taxon>Asteraceae</taxon>
        <taxon>Cichorioideae</taxon>
        <taxon>Cichorieae</taxon>
        <taxon>Lactucinae</taxon>
        <taxon>Lactuca</taxon>
    </lineage>
</organism>
<evidence type="ECO:0000313" key="4">
    <source>
        <dbReference type="Proteomes" id="UP001157418"/>
    </source>
</evidence>
<proteinExistence type="predicted"/>
<dbReference type="EMBL" id="CAKMRJ010000113">
    <property type="protein sequence ID" value="CAH1417949.1"/>
    <property type="molecule type" value="Genomic_DNA"/>
</dbReference>
<feature type="transmembrane region" description="Helical" evidence="2">
    <location>
        <begin position="20"/>
        <end position="41"/>
    </location>
</feature>
<accession>A0AAU9M1K6</accession>
<keyword evidence="1" id="KW-0175">Coiled coil</keyword>
<keyword evidence="4" id="KW-1185">Reference proteome</keyword>
<keyword evidence="2" id="KW-1133">Transmembrane helix</keyword>
<dbReference type="Proteomes" id="UP001157418">
    <property type="component" value="Unassembled WGS sequence"/>
</dbReference>
<keyword evidence="2" id="KW-0472">Membrane</keyword>
<sequence>MLLRRCLIMTNLLPTFKERIFLLTTSLFPSGISLMTIVSLIKRLLHSFHITHFPRVLFLRWRPFLMTRRLSSWNLLPIRVPSSLLHELGIFEILRALWSNFMQMKGMLSNTPPLWKLRSNLLTKNWNCWLKNEALSIRVESLERELLDKEKLLLDRKAELSQLGGNLDWLVKDGIVRIVDKVIELPNFLQGVGQINNMCFDAGEELGRELLRKEIVVRTFDPNVSSSTSSHTGEIVDAIDSFFTCDYASLMNLGSLDVSGLLRLCVDDDNGGASPSSNIKVTGLDGNVGT</sequence>
<dbReference type="AlphaFoldDB" id="A0AAU9M1K6"/>